<feature type="compositionally biased region" description="Low complexity" evidence="2">
    <location>
        <begin position="148"/>
        <end position="158"/>
    </location>
</feature>
<evidence type="ECO:0000313" key="5">
    <source>
        <dbReference type="EMBL" id="KAA0024733.1"/>
    </source>
</evidence>
<feature type="transmembrane region" description="Helical" evidence="3">
    <location>
        <begin position="211"/>
        <end position="229"/>
    </location>
</feature>
<evidence type="ECO:0000259" key="4">
    <source>
        <dbReference type="Pfam" id="PF03816"/>
    </source>
</evidence>
<dbReference type="Gene3D" id="3.40.630.190">
    <property type="entry name" value="LCP protein"/>
    <property type="match status" value="1"/>
</dbReference>
<accession>A0A5A7SJC4</accession>
<dbReference type="Pfam" id="PF03816">
    <property type="entry name" value="LytR_cpsA_psr"/>
    <property type="match status" value="1"/>
</dbReference>
<keyword evidence="3" id="KW-0472">Membrane</keyword>
<dbReference type="OrthoDB" id="9782542at2"/>
<reference evidence="5 6" key="1">
    <citation type="submission" date="2019-07" db="EMBL/GenBank/DDBJ databases">
        <title>Rhodococcus cavernicolus sp. nov., isolated from a cave.</title>
        <authorList>
            <person name="Lee S.D."/>
        </authorList>
    </citation>
    <scope>NUCLEOTIDE SEQUENCE [LARGE SCALE GENOMIC DNA]</scope>
    <source>
        <strain evidence="5 6">C1-24</strain>
    </source>
</reference>
<feature type="region of interest" description="Disordered" evidence="2">
    <location>
        <begin position="1"/>
        <end position="205"/>
    </location>
</feature>
<feature type="domain" description="Cell envelope-related transcriptional attenuator" evidence="4">
    <location>
        <begin position="283"/>
        <end position="425"/>
    </location>
</feature>
<dbReference type="InterPro" id="IPR050922">
    <property type="entry name" value="LytR/CpsA/Psr_CW_biosynth"/>
</dbReference>
<dbReference type="PANTHER" id="PTHR33392:SF6">
    <property type="entry name" value="POLYISOPRENYL-TEICHOIC ACID--PEPTIDOGLYCAN TEICHOIC ACID TRANSFERASE TAGU"/>
    <property type="match status" value="1"/>
</dbReference>
<evidence type="ECO:0000256" key="1">
    <source>
        <dbReference type="ARBA" id="ARBA00006068"/>
    </source>
</evidence>
<dbReference type="NCBIfam" id="TIGR00350">
    <property type="entry name" value="lytR_cpsA_psr"/>
    <property type="match status" value="1"/>
</dbReference>
<proteinExistence type="inferred from homology"/>
<sequence>MTGNPRDDENPPRIARRQGPPPQQGPPQQQQPPRQPPPRHQAPPPPRNPQPGRFGPPQQGSARQGPPPQGPPQQGPPPQRPQYQPPPPQQQPPQQQPPRRPDPDATHVIRPNRPSPPPAGGQAWSQVPEPPILQRREAPRPQQPPPARSHAPTQQPQPFAEPPPPRRPGRAAVPPRKPPKPLASKPPREPKPPRNPKTPKPRRKRRWGRRIGLLLLVLLIAFVGSIIYLDRALTRIDALADYPDRVGDTPGTNWLLVGSDSRSGLTPDQEQALATGGDTGAGRTDSIILIHIPKSGRSTMVSIPRDSYVDIPGNGKDKINAAFAFGGAPLLVQTVEGATGIHIDHYVEIGFDGFSGMVDAVGGIDVCLKQPMNDPLAGVNLPAGCQKLKGPQALGFVRSRATALADLDRMNNQRQFMSSLMKKATSASTFLNPFRLLPLIDGTAKSLTVDNGDHLWNLAGLAWAMKGDMVTTTVPIGGFEDEDGSGNVALWDHDKADQFFGALAKDQQIPDSLLTVG</sequence>
<evidence type="ECO:0000256" key="3">
    <source>
        <dbReference type="SAM" id="Phobius"/>
    </source>
</evidence>
<keyword evidence="3" id="KW-0812">Transmembrane</keyword>
<comment type="similarity">
    <text evidence="1">Belongs to the LytR/CpsA/Psr (LCP) family.</text>
</comment>
<feature type="compositionally biased region" description="Pro residues" evidence="2">
    <location>
        <begin position="19"/>
        <end position="49"/>
    </location>
</feature>
<gene>
    <name evidence="5" type="ORF">FOY51_02005</name>
</gene>
<feature type="compositionally biased region" description="Pro residues" evidence="2">
    <location>
        <begin position="65"/>
        <end position="98"/>
    </location>
</feature>
<dbReference type="InterPro" id="IPR004474">
    <property type="entry name" value="LytR_CpsA_psr"/>
</dbReference>
<dbReference type="Proteomes" id="UP000322244">
    <property type="component" value="Unassembled WGS sequence"/>
</dbReference>
<protein>
    <submittedName>
        <fullName evidence="5">LytR family transcriptional regulator</fullName>
    </submittedName>
</protein>
<feature type="compositionally biased region" description="Basic and acidic residues" evidence="2">
    <location>
        <begin position="1"/>
        <end position="11"/>
    </location>
</feature>
<name>A0A5A7SJC4_9NOCA</name>
<feature type="compositionally biased region" description="Low complexity" evidence="2">
    <location>
        <begin position="50"/>
        <end position="64"/>
    </location>
</feature>
<dbReference type="AlphaFoldDB" id="A0A5A7SJC4"/>
<evidence type="ECO:0000313" key="6">
    <source>
        <dbReference type="Proteomes" id="UP000322244"/>
    </source>
</evidence>
<comment type="caution">
    <text evidence="5">The sequence shown here is derived from an EMBL/GenBank/DDBJ whole genome shotgun (WGS) entry which is preliminary data.</text>
</comment>
<keyword evidence="6" id="KW-1185">Reference proteome</keyword>
<keyword evidence="3" id="KW-1133">Transmembrane helix</keyword>
<evidence type="ECO:0000256" key="2">
    <source>
        <dbReference type="SAM" id="MobiDB-lite"/>
    </source>
</evidence>
<dbReference type="EMBL" id="VLNY01000001">
    <property type="protein sequence ID" value="KAA0024733.1"/>
    <property type="molecule type" value="Genomic_DNA"/>
</dbReference>
<organism evidence="5 6">
    <name type="scientific">Antrihabitans cavernicola</name>
    <dbReference type="NCBI Taxonomy" id="2495913"/>
    <lineage>
        <taxon>Bacteria</taxon>
        <taxon>Bacillati</taxon>
        <taxon>Actinomycetota</taxon>
        <taxon>Actinomycetes</taxon>
        <taxon>Mycobacteriales</taxon>
        <taxon>Nocardiaceae</taxon>
        <taxon>Antrihabitans</taxon>
    </lineage>
</organism>
<dbReference type="PANTHER" id="PTHR33392">
    <property type="entry name" value="POLYISOPRENYL-TEICHOIC ACID--PEPTIDOGLYCAN TEICHOIC ACID TRANSFERASE TAGU"/>
    <property type="match status" value="1"/>
</dbReference>